<feature type="compositionally biased region" description="Acidic residues" evidence="1">
    <location>
        <begin position="171"/>
        <end position="181"/>
    </location>
</feature>
<keyword evidence="4" id="KW-1185">Reference proteome</keyword>
<evidence type="ECO:0000256" key="1">
    <source>
        <dbReference type="SAM" id="MobiDB-lite"/>
    </source>
</evidence>
<feature type="transmembrane region" description="Helical" evidence="2">
    <location>
        <begin position="254"/>
        <end position="282"/>
    </location>
</feature>
<feature type="transmembrane region" description="Helical" evidence="2">
    <location>
        <begin position="354"/>
        <end position="382"/>
    </location>
</feature>
<evidence type="ECO:0000256" key="2">
    <source>
        <dbReference type="SAM" id="Phobius"/>
    </source>
</evidence>
<sequence length="460" mass="50720">MCDSEDDGNPKSCKIHLYADGSAYTLTMSKSRWHQKMGNIYQGGISPGSAFIPPHLVFPDGDKSRDSHLTGNQYQSNDNGYLHAIPGHSDRFANSLNAHPCPGGYHNTKNTSTSHDVRGNYPGGDLSRHNYPYGNNNNNNKKNNNKNINKNNKNFFKFPDVHIEDELEEIPEPDYDSDYSDQSDSQRSEVKVTTVGGRAQQSIEDPPKDKISRPGPFRPAHRTWDVFHTSTGDPFSSTSDNSATYLLMTASIKIIFAAVCLSLVLLSATASRLILIATTYFLRPKQSDWIARSFESQSNLSPPVAAVLSRADSAVDVKPAHRTWDVFHTSTGDPFSSTSDNSATYLLMTASIKIIFAAVCLSLVLLSATASRLILIATTYFLRPKQSDWIARSFESQSNLSPPVAAVLSRADSAVDVKWVWAILIIIVTPYILNSCSAAWRVVFKTTGKLKFGALLAVRF</sequence>
<feature type="region of interest" description="Disordered" evidence="1">
    <location>
        <begin position="171"/>
        <end position="216"/>
    </location>
</feature>
<feature type="compositionally biased region" description="Low complexity" evidence="1">
    <location>
        <begin position="135"/>
        <end position="153"/>
    </location>
</feature>
<reference evidence="3 4" key="1">
    <citation type="submission" date="2019-01" db="EMBL/GenBank/DDBJ databases">
        <title>A draft genome assembly of the solar-powered sea slug Elysia chlorotica.</title>
        <authorList>
            <person name="Cai H."/>
            <person name="Li Q."/>
            <person name="Fang X."/>
            <person name="Li J."/>
            <person name="Curtis N.E."/>
            <person name="Altenburger A."/>
            <person name="Shibata T."/>
            <person name="Feng M."/>
            <person name="Maeda T."/>
            <person name="Schwartz J.A."/>
            <person name="Shigenobu S."/>
            <person name="Lundholm N."/>
            <person name="Nishiyama T."/>
            <person name="Yang H."/>
            <person name="Hasebe M."/>
            <person name="Li S."/>
            <person name="Pierce S.K."/>
            <person name="Wang J."/>
        </authorList>
    </citation>
    <scope>NUCLEOTIDE SEQUENCE [LARGE SCALE GENOMIC DNA]</scope>
    <source>
        <strain evidence="3">EC2010</strain>
        <tissue evidence="3">Whole organism of an adult</tissue>
    </source>
</reference>
<keyword evidence="2" id="KW-0472">Membrane</keyword>
<keyword evidence="2" id="KW-0812">Transmembrane</keyword>
<feature type="region of interest" description="Disordered" evidence="1">
    <location>
        <begin position="103"/>
        <end position="153"/>
    </location>
</feature>
<protein>
    <submittedName>
        <fullName evidence="3">Uncharacterized protein</fullName>
    </submittedName>
</protein>
<dbReference type="EMBL" id="RQTK01001382">
    <property type="protein sequence ID" value="RUS70557.1"/>
    <property type="molecule type" value="Genomic_DNA"/>
</dbReference>
<dbReference type="Proteomes" id="UP000271974">
    <property type="component" value="Unassembled WGS sequence"/>
</dbReference>
<accession>A0A433SN15</accession>
<proteinExistence type="predicted"/>
<feature type="transmembrane region" description="Helical" evidence="2">
    <location>
        <begin position="419"/>
        <end position="443"/>
    </location>
</feature>
<comment type="caution">
    <text evidence="3">The sequence shown here is derived from an EMBL/GenBank/DDBJ whole genome shotgun (WGS) entry which is preliminary data.</text>
</comment>
<evidence type="ECO:0000313" key="4">
    <source>
        <dbReference type="Proteomes" id="UP000271974"/>
    </source>
</evidence>
<name>A0A433SN15_ELYCH</name>
<evidence type="ECO:0000313" key="3">
    <source>
        <dbReference type="EMBL" id="RUS70557.1"/>
    </source>
</evidence>
<gene>
    <name evidence="3" type="ORF">EGW08_021686</name>
</gene>
<keyword evidence="2" id="KW-1133">Transmembrane helix</keyword>
<feature type="region of interest" description="Disordered" evidence="1">
    <location>
        <begin position="52"/>
        <end position="75"/>
    </location>
</feature>
<organism evidence="3 4">
    <name type="scientific">Elysia chlorotica</name>
    <name type="common">Eastern emerald elysia</name>
    <name type="synonym">Sea slug</name>
    <dbReference type="NCBI Taxonomy" id="188477"/>
    <lineage>
        <taxon>Eukaryota</taxon>
        <taxon>Metazoa</taxon>
        <taxon>Spiralia</taxon>
        <taxon>Lophotrochozoa</taxon>
        <taxon>Mollusca</taxon>
        <taxon>Gastropoda</taxon>
        <taxon>Heterobranchia</taxon>
        <taxon>Euthyneura</taxon>
        <taxon>Panpulmonata</taxon>
        <taxon>Sacoglossa</taxon>
        <taxon>Placobranchoidea</taxon>
        <taxon>Plakobranchidae</taxon>
        <taxon>Elysia</taxon>
    </lineage>
</organism>
<dbReference type="AlphaFoldDB" id="A0A433SN15"/>